<keyword evidence="1" id="KW-0812">Transmembrane</keyword>
<reference evidence="2" key="1">
    <citation type="submission" date="2016-10" db="EMBL/GenBank/DDBJ databases">
        <title>Proteomic and phylogenetic analysis of the outer membrane protein repertoire of gastric Helicobacter species.</title>
        <authorList>
            <person name="Joosten M."/>
        </authorList>
    </citation>
    <scope>NUCLEOTIDE SEQUENCE</scope>
    <source>
        <strain evidence="2">JKM4</strain>
    </source>
</reference>
<keyword evidence="1" id="KW-0472">Membrane</keyword>
<keyword evidence="1" id="KW-1133">Transmembrane helix</keyword>
<dbReference type="RefSeq" id="WP_104749582.1">
    <property type="nucleotide sequence ID" value="NZ_FZMQ01000005.1"/>
</dbReference>
<protein>
    <submittedName>
        <fullName evidence="2">OMP1515</fullName>
    </submittedName>
</protein>
<evidence type="ECO:0000313" key="2">
    <source>
        <dbReference type="EMBL" id="SFZ72185.1"/>
    </source>
</evidence>
<dbReference type="EMBL" id="LT633500">
    <property type="protein sequence ID" value="SFZ72185.1"/>
    <property type="molecule type" value="Genomic_DNA"/>
</dbReference>
<organism evidence="2">
    <name type="scientific">Helicobacter cynogastricus</name>
    <dbReference type="NCBI Taxonomy" id="329937"/>
    <lineage>
        <taxon>Bacteria</taxon>
        <taxon>Pseudomonadati</taxon>
        <taxon>Campylobacterota</taxon>
        <taxon>Epsilonproteobacteria</taxon>
        <taxon>Campylobacterales</taxon>
        <taxon>Helicobacteraceae</taxon>
        <taxon>Helicobacter</taxon>
    </lineage>
</organism>
<gene>
    <name evidence="2" type="primary">omp1515</name>
</gene>
<dbReference type="AlphaFoldDB" id="A0A1R3UCU8"/>
<sequence>MENAVTGTKGMKNTGYTTTIIIITTTMVVPITTTTIIMVVNITITMSNMEITALTKLHAPRSRGAFFIFWLFLEIRRLDFKSSHTHVILDTRYF</sequence>
<proteinExistence type="predicted"/>
<accession>A0A1R3UCU8</accession>
<evidence type="ECO:0000256" key="1">
    <source>
        <dbReference type="SAM" id="Phobius"/>
    </source>
</evidence>
<name>A0A1R3UCU8_9HELI</name>
<feature type="transmembrane region" description="Helical" evidence="1">
    <location>
        <begin position="20"/>
        <end position="44"/>
    </location>
</feature>